<keyword evidence="6" id="KW-0805">Transcription regulation</keyword>
<protein>
    <recommendedName>
        <fullName evidence="4">CCR4-NOT transcription complex subunit 11</fullName>
    </recommendedName>
</protein>
<keyword evidence="8" id="KW-0804">Transcription</keyword>
<dbReference type="GO" id="GO:0030014">
    <property type="term" value="C:CCR4-NOT complex"/>
    <property type="evidence" value="ECO:0007669"/>
    <property type="project" value="InterPro"/>
</dbReference>
<evidence type="ECO:0000313" key="12">
    <source>
        <dbReference type="Proteomes" id="UP000814243"/>
    </source>
</evidence>
<reference evidence="11" key="1">
    <citation type="journal article" date="2021" name="G3 (Bethesda)">
        <title>Genome and transcriptome analysis of the beet armyworm Spodoptera exigua reveals targets for pest control. .</title>
        <authorList>
            <person name="Simon S."/>
            <person name="Breeschoten T."/>
            <person name="Jansen H.J."/>
            <person name="Dirks R.P."/>
            <person name="Schranz M.E."/>
            <person name="Ros V.I.D."/>
        </authorList>
    </citation>
    <scope>NUCLEOTIDE SEQUENCE</scope>
    <source>
        <strain evidence="11">TB_SE_WUR_2020</strain>
    </source>
</reference>
<dbReference type="AlphaFoldDB" id="A0A922MLS5"/>
<sequence>MPNFDTKAVWKCLVNRGAYIPLYDTDYEGLVGLRPEKLDRRQHTTQPHKPKQEEKKEKSDEKKVEEKEGVKVVAEAKELTALALRGALSVPHQQRLLALLDHDPNVVYDIGITPNQELFIEVEAFCVEFSRIREAAALFRLLKQLDSGDGLAHKDAKDN</sequence>
<feature type="region of interest" description="Disordered" evidence="10">
    <location>
        <begin position="35"/>
        <end position="67"/>
    </location>
</feature>
<evidence type="ECO:0000256" key="6">
    <source>
        <dbReference type="ARBA" id="ARBA00023015"/>
    </source>
</evidence>
<name>A0A922MLS5_SPOEX</name>
<dbReference type="Pfam" id="PF10155">
    <property type="entry name" value="CNOT11"/>
    <property type="match status" value="1"/>
</dbReference>
<dbReference type="GO" id="GO:0005737">
    <property type="term" value="C:cytoplasm"/>
    <property type="evidence" value="ECO:0007669"/>
    <property type="project" value="UniProtKB-SubCell"/>
</dbReference>
<keyword evidence="5" id="KW-0963">Cytoplasm</keyword>
<evidence type="ECO:0000256" key="9">
    <source>
        <dbReference type="ARBA" id="ARBA00023242"/>
    </source>
</evidence>
<dbReference type="PANTHER" id="PTHR15975">
    <property type="entry name" value="CCR4-NOT TRANSCRIPTION COMPLEX SUBUNIT 11"/>
    <property type="match status" value="1"/>
</dbReference>
<dbReference type="GO" id="GO:0031047">
    <property type="term" value="P:regulatory ncRNA-mediated gene silencing"/>
    <property type="evidence" value="ECO:0007669"/>
    <property type="project" value="UniProtKB-KW"/>
</dbReference>
<gene>
    <name evidence="11" type="ORF">HF086_003569</name>
</gene>
<evidence type="ECO:0000256" key="7">
    <source>
        <dbReference type="ARBA" id="ARBA00023158"/>
    </source>
</evidence>
<keyword evidence="7" id="KW-0943">RNA-mediated gene silencing</keyword>
<evidence type="ECO:0000256" key="5">
    <source>
        <dbReference type="ARBA" id="ARBA00022490"/>
    </source>
</evidence>
<organism evidence="11 12">
    <name type="scientific">Spodoptera exigua</name>
    <name type="common">Beet armyworm</name>
    <name type="synonym">Noctua fulgens</name>
    <dbReference type="NCBI Taxonomy" id="7107"/>
    <lineage>
        <taxon>Eukaryota</taxon>
        <taxon>Metazoa</taxon>
        <taxon>Ecdysozoa</taxon>
        <taxon>Arthropoda</taxon>
        <taxon>Hexapoda</taxon>
        <taxon>Insecta</taxon>
        <taxon>Pterygota</taxon>
        <taxon>Neoptera</taxon>
        <taxon>Endopterygota</taxon>
        <taxon>Lepidoptera</taxon>
        <taxon>Glossata</taxon>
        <taxon>Ditrysia</taxon>
        <taxon>Noctuoidea</taxon>
        <taxon>Noctuidae</taxon>
        <taxon>Amphipyrinae</taxon>
        <taxon>Spodoptera</taxon>
    </lineage>
</organism>
<evidence type="ECO:0000313" key="11">
    <source>
        <dbReference type="EMBL" id="KAH9639038.1"/>
    </source>
</evidence>
<comment type="caution">
    <text evidence="11">The sequence shown here is derived from an EMBL/GenBank/DDBJ whole genome shotgun (WGS) entry which is preliminary data.</text>
</comment>
<comment type="subcellular location">
    <subcellularLocation>
        <location evidence="2">Cytoplasm</location>
    </subcellularLocation>
    <subcellularLocation>
        <location evidence="1">Nucleus</location>
    </subcellularLocation>
</comment>
<dbReference type="EMBL" id="JACEFF010000357">
    <property type="protein sequence ID" value="KAH9639038.1"/>
    <property type="molecule type" value="Genomic_DNA"/>
</dbReference>
<evidence type="ECO:0000256" key="8">
    <source>
        <dbReference type="ARBA" id="ARBA00023163"/>
    </source>
</evidence>
<evidence type="ECO:0000256" key="3">
    <source>
        <dbReference type="ARBA" id="ARBA00008030"/>
    </source>
</evidence>
<accession>A0A922MLS5</accession>
<dbReference type="Proteomes" id="UP000814243">
    <property type="component" value="Unassembled WGS sequence"/>
</dbReference>
<evidence type="ECO:0000256" key="2">
    <source>
        <dbReference type="ARBA" id="ARBA00004496"/>
    </source>
</evidence>
<evidence type="ECO:0000256" key="4">
    <source>
        <dbReference type="ARBA" id="ARBA00014872"/>
    </source>
</evidence>
<dbReference type="InterPro" id="IPR019312">
    <property type="entry name" value="CNOT11"/>
</dbReference>
<keyword evidence="9" id="KW-0539">Nucleus</keyword>
<dbReference type="GO" id="GO:0005634">
    <property type="term" value="C:nucleus"/>
    <property type="evidence" value="ECO:0007669"/>
    <property type="project" value="UniProtKB-SubCell"/>
</dbReference>
<proteinExistence type="inferred from homology"/>
<dbReference type="PANTHER" id="PTHR15975:SF0">
    <property type="entry name" value="CCR4-NOT TRANSCRIPTION COMPLEX SUBUNIT 11"/>
    <property type="match status" value="1"/>
</dbReference>
<evidence type="ECO:0000256" key="10">
    <source>
        <dbReference type="SAM" id="MobiDB-lite"/>
    </source>
</evidence>
<feature type="compositionally biased region" description="Basic and acidic residues" evidence="10">
    <location>
        <begin position="50"/>
        <end position="67"/>
    </location>
</feature>
<comment type="similarity">
    <text evidence="3">Belongs to the CNOT11 family.</text>
</comment>
<evidence type="ECO:0000256" key="1">
    <source>
        <dbReference type="ARBA" id="ARBA00004123"/>
    </source>
</evidence>